<organism evidence="16 17">
    <name type="scientific">Volvox reticuliferus</name>
    <dbReference type="NCBI Taxonomy" id="1737510"/>
    <lineage>
        <taxon>Eukaryota</taxon>
        <taxon>Viridiplantae</taxon>
        <taxon>Chlorophyta</taxon>
        <taxon>core chlorophytes</taxon>
        <taxon>Chlorophyceae</taxon>
        <taxon>CS clade</taxon>
        <taxon>Chlamydomonadales</taxon>
        <taxon>Volvocaceae</taxon>
        <taxon>Volvox</taxon>
    </lineage>
</organism>
<keyword evidence="17" id="KW-1185">Reference proteome</keyword>
<dbReference type="PRINTS" id="PR00983">
    <property type="entry name" value="TRNASYNTHCYS"/>
</dbReference>
<evidence type="ECO:0000256" key="7">
    <source>
        <dbReference type="ARBA" id="ARBA00022833"/>
    </source>
</evidence>
<dbReference type="GO" id="GO:0046872">
    <property type="term" value="F:metal ion binding"/>
    <property type="evidence" value="ECO:0007669"/>
    <property type="project" value="UniProtKB-KW"/>
</dbReference>
<evidence type="ECO:0000256" key="11">
    <source>
        <dbReference type="ARBA" id="ARBA00031499"/>
    </source>
</evidence>
<dbReference type="InterPro" id="IPR056411">
    <property type="entry name" value="CysS_C"/>
</dbReference>
<feature type="domain" description="tRNA synthetases class I catalytic" evidence="13">
    <location>
        <begin position="79"/>
        <end position="309"/>
    </location>
</feature>
<keyword evidence="8" id="KW-0067">ATP-binding</keyword>
<evidence type="ECO:0000256" key="9">
    <source>
        <dbReference type="ARBA" id="ARBA00022917"/>
    </source>
</evidence>
<dbReference type="InterPro" id="IPR014729">
    <property type="entry name" value="Rossmann-like_a/b/a_fold"/>
</dbReference>
<feature type="domain" description="tRNA synthetases class I catalytic" evidence="13">
    <location>
        <begin position="338"/>
        <end position="405"/>
    </location>
</feature>
<feature type="domain" description="Cysteinyl-tRNA synthetase class Ia DALR" evidence="14">
    <location>
        <begin position="516"/>
        <end position="569"/>
    </location>
</feature>
<dbReference type="EMBL" id="BNCP01000018">
    <property type="protein sequence ID" value="GIL80415.1"/>
    <property type="molecule type" value="Genomic_DNA"/>
</dbReference>
<dbReference type="Proteomes" id="UP000747110">
    <property type="component" value="Unassembled WGS sequence"/>
</dbReference>
<dbReference type="PANTHER" id="PTHR10890:SF25">
    <property type="entry name" value="CYSTEINE--TRNA LIGASE, CHLOROPLASTIC_MITOCHONDRIAL"/>
    <property type="match status" value="1"/>
</dbReference>
<dbReference type="InterPro" id="IPR015803">
    <property type="entry name" value="Cys-tRNA-ligase"/>
</dbReference>
<dbReference type="InterPro" id="IPR015273">
    <property type="entry name" value="Cys-tRNA-synt_Ia_DALR"/>
</dbReference>
<evidence type="ECO:0000256" key="12">
    <source>
        <dbReference type="SAM" id="MobiDB-lite"/>
    </source>
</evidence>
<keyword evidence="4" id="KW-0436">Ligase</keyword>
<evidence type="ECO:0000256" key="10">
    <source>
        <dbReference type="ARBA" id="ARBA00023146"/>
    </source>
</evidence>
<dbReference type="SUPFAM" id="SSF52374">
    <property type="entry name" value="Nucleotidylyl transferase"/>
    <property type="match status" value="1"/>
</dbReference>
<feature type="compositionally biased region" description="Low complexity" evidence="12">
    <location>
        <begin position="456"/>
        <end position="480"/>
    </location>
</feature>
<dbReference type="Pfam" id="PF23493">
    <property type="entry name" value="CysS_C"/>
    <property type="match status" value="1"/>
</dbReference>
<dbReference type="InterPro" id="IPR032678">
    <property type="entry name" value="tRNA-synt_1_cat_dom"/>
</dbReference>
<dbReference type="GO" id="GO:0006423">
    <property type="term" value="P:cysteinyl-tRNA aminoacylation"/>
    <property type="evidence" value="ECO:0007669"/>
    <property type="project" value="InterPro"/>
</dbReference>
<accession>A0A8J4CEZ4</accession>
<dbReference type="GO" id="GO:0004817">
    <property type="term" value="F:cysteine-tRNA ligase activity"/>
    <property type="evidence" value="ECO:0007669"/>
    <property type="project" value="UniProtKB-EC"/>
</dbReference>
<comment type="caution">
    <text evidence="16">The sequence shown here is derived from an EMBL/GenBank/DDBJ whole genome shotgun (WGS) entry which is preliminary data.</text>
</comment>
<evidence type="ECO:0000259" key="13">
    <source>
        <dbReference type="Pfam" id="PF01406"/>
    </source>
</evidence>
<dbReference type="Gene3D" id="1.20.120.1910">
    <property type="entry name" value="Cysteine-tRNA ligase, C-terminal anti-codon recognition domain"/>
    <property type="match status" value="1"/>
</dbReference>
<evidence type="ECO:0000313" key="16">
    <source>
        <dbReference type="EMBL" id="GIL80415.1"/>
    </source>
</evidence>
<keyword evidence="10" id="KW-0030">Aminoacyl-tRNA synthetase</keyword>
<evidence type="ECO:0000256" key="6">
    <source>
        <dbReference type="ARBA" id="ARBA00022741"/>
    </source>
</evidence>
<feature type="region of interest" description="Disordered" evidence="12">
    <location>
        <begin position="307"/>
        <end position="334"/>
    </location>
</feature>
<evidence type="ECO:0000256" key="1">
    <source>
        <dbReference type="ARBA" id="ARBA00001947"/>
    </source>
</evidence>
<dbReference type="GO" id="GO:0005737">
    <property type="term" value="C:cytoplasm"/>
    <property type="evidence" value="ECO:0007669"/>
    <property type="project" value="InterPro"/>
</dbReference>
<dbReference type="InterPro" id="IPR024909">
    <property type="entry name" value="Cys-tRNA/MSH_ligase"/>
</dbReference>
<proteinExistence type="inferred from homology"/>
<keyword evidence="9" id="KW-0648">Protein biosynthesis</keyword>
<dbReference type="GO" id="GO:0005524">
    <property type="term" value="F:ATP binding"/>
    <property type="evidence" value="ECO:0007669"/>
    <property type="project" value="UniProtKB-KW"/>
</dbReference>
<sequence length="670" mass="72460">MAPQLRSCNLQQRWKPFSGCRPPRMVARPISQATQTLQASTEGRTAPAASSIISPADLRERVAFFNTMSRSKELFKPRLTDGPVSMYVCGVTVYDYSHIGHARVYVAFDVLYRFLTSACGYNVQYVRNFTDIDDKIITRAQQAGVDTAELTERFISEFNRDMAALNVLPPSLEPRATAFVSQMIDTISAIMSYGHAYVVEGGDVFFDVASLEGYGRLSGRAQDDNRAGERVAVDGRKRSPADFALWKAAKPGEPSWPSPWGPGRPGWHIECSTMIRELMGPVIDIHGGGRDLVFPHHENELAQSQAACGCGRDHPQPSPSSSASSSSSSFDDMQPQLHNGTDFVRYWLHNGFVNVDSEKMSKSLGNFFTIRDVLARYHPLALRWFLLAAQYRAPLNYSDKGLEEASGRLYYVTQARADVVEALRAAGPDGERAVAEAQALLPLPGPRREEQAAVSTTSPPQQQPQPTTTTTTTTTMTTTPASVASNNGRKGAATAAAVSAGSPPVGPALISEVLLALADDLNTPAAVSALSGPLKTINDLLTTKAGRKRPDRLAVLAQLHVALGTVMGLMGMELSQAPAPGSEAARTHGRLEEVGASLEQLLKELRALALVRLEMTEAQVAASIRERAEARQAKDFARSDAIRLDLASKGILLLDTPQGTTWRPGTATSD</sequence>
<evidence type="ECO:0000256" key="3">
    <source>
        <dbReference type="ARBA" id="ARBA00012832"/>
    </source>
</evidence>
<evidence type="ECO:0000256" key="2">
    <source>
        <dbReference type="ARBA" id="ARBA00005594"/>
    </source>
</evidence>
<dbReference type="InterPro" id="IPR009080">
    <property type="entry name" value="tRNAsynth_Ia_anticodon-bd"/>
</dbReference>
<dbReference type="OrthoDB" id="438179at2759"/>
<dbReference type="Pfam" id="PF09190">
    <property type="entry name" value="DALR_2"/>
    <property type="match status" value="1"/>
</dbReference>
<evidence type="ECO:0000259" key="15">
    <source>
        <dbReference type="Pfam" id="PF23493"/>
    </source>
</evidence>
<dbReference type="Gene3D" id="3.40.50.620">
    <property type="entry name" value="HUPs"/>
    <property type="match status" value="1"/>
</dbReference>
<dbReference type="SUPFAM" id="SSF47323">
    <property type="entry name" value="Anticodon-binding domain of a subclass of class I aminoacyl-tRNA synthetases"/>
    <property type="match status" value="1"/>
</dbReference>
<evidence type="ECO:0000256" key="5">
    <source>
        <dbReference type="ARBA" id="ARBA00022723"/>
    </source>
</evidence>
<dbReference type="AlphaFoldDB" id="A0A8J4CEZ4"/>
<evidence type="ECO:0000259" key="14">
    <source>
        <dbReference type="Pfam" id="PF09190"/>
    </source>
</evidence>
<keyword evidence="6" id="KW-0547">Nucleotide-binding</keyword>
<dbReference type="CDD" id="cd00672">
    <property type="entry name" value="CysRS_core"/>
    <property type="match status" value="1"/>
</dbReference>
<protein>
    <recommendedName>
        <fullName evidence="3">cysteine--tRNA ligase</fullName>
        <ecNumber evidence="3">6.1.1.16</ecNumber>
    </recommendedName>
    <alternativeName>
        <fullName evidence="11">Cysteinyl-tRNA synthetase</fullName>
    </alternativeName>
</protein>
<feature type="compositionally biased region" description="Low complexity" evidence="12">
    <location>
        <begin position="319"/>
        <end position="329"/>
    </location>
</feature>
<dbReference type="EC" id="6.1.1.16" evidence="3"/>
<keyword evidence="5" id="KW-0479">Metal-binding</keyword>
<comment type="cofactor">
    <cofactor evidence="1">
        <name>Zn(2+)</name>
        <dbReference type="ChEBI" id="CHEBI:29105"/>
    </cofactor>
</comment>
<dbReference type="Pfam" id="PF01406">
    <property type="entry name" value="tRNA-synt_1e"/>
    <property type="match status" value="2"/>
</dbReference>
<dbReference type="NCBIfam" id="TIGR00435">
    <property type="entry name" value="cysS"/>
    <property type="match status" value="1"/>
</dbReference>
<comment type="similarity">
    <text evidence="2">Belongs to the class-I aminoacyl-tRNA synthetase family.</text>
</comment>
<dbReference type="PANTHER" id="PTHR10890">
    <property type="entry name" value="CYSTEINYL-TRNA SYNTHETASE"/>
    <property type="match status" value="1"/>
</dbReference>
<evidence type="ECO:0000256" key="8">
    <source>
        <dbReference type="ARBA" id="ARBA00022840"/>
    </source>
</evidence>
<evidence type="ECO:0000256" key="4">
    <source>
        <dbReference type="ARBA" id="ARBA00022598"/>
    </source>
</evidence>
<evidence type="ECO:0000313" key="17">
    <source>
        <dbReference type="Proteomes" id="UP000747110"/>
    </source>
</evidence>
<feature type="domain" description="Cysteinyl-tRNA ligase anticodon binding" evidence="15">
    <location>
        <begin position="619"/>
        <end position="663"/>
    </location>
</feature>
<keyword evidence="7" id="KW-0862">Zinc</keyword>
<name>A0A8J4CEZ4_9CHLO</name>
<feature type="region of interest" description="Disordered" evidence="12">
    <location>
        <begin position="441"/>
        <end position="488"/>
    </location>
</feature>
<gene>
    <name evidence="16" type="ORF">Vretifemale_9621</name>
</gene>
<reference evidence="16" key="1">
    <citation type="journal article" date="2021" name="Proc. Natl. Acad. Sci. U.S.A.">
        <title>Three genomes in the algal genus Volvox reveal the fate of a haploid sex-determining region after a transition to homothallism.</title>
        <authorList>
            <person name="Yamamoto K."/>
            <person name="Hamaji T."/>
            <person name="Kawai-Toyooka H."/>
            <person name="Matsuzaki R."/>
            <person name="Takahashi F."/>
            <person name="Nishimura Y."/>
            <person name="Kawachi M."/>
            <person name="Noguchi H."/>
            <person name="Minakuchi Y."/>
            <person name="Umen J.G."/>
            <person name="Toyoda A."/>
            <person name="Nozaki H."/>
        </authorList>
    </citation>
    <scope>NUCLEOTIDE SEQUENCE</scope>
    <source>
        <strain evidence="16">NIES-3786</strain>
    </source>
</reference>
<dbReference type="HAMAP" id="MF_00041">
    <property type="entry name" value="Cys_tRNA_synth"/>
    <property type="match status" value="1"/>
</dbReference>